<dbReference type="GO" id="GO:0003677">
    <property type="term" value="F:DNA binding"/>
    <property type="evidence" value="ECO:0007669"/>
    <property type="project" value="UniProtKB-UniRule"/>
</dbReference>
<accession>H5SVF6</accession>
<dbReference type="PANTHER" id="PTHR34860">
    <property type="entry name" value="REPRESSOR-LIKE PROTEIN SSO7C3"/>
    <property type="match status" value="1"/>
</dbReference>
<gene>
    <name evidence="3" type="ORF">HGMM_OP4C221</name>
</gene>
<dbReference type="SMART" id="SM00966">
    <property type="entry name" value="SpoVT_AbrB"/>
    <property type="match status" value="1"/>
</dbReference>
<dbReference type="AlphaFoldDB" id="H5SVF6"/>
<keyword evidence="1" id="KW-0238">DNA-binding</keyword>
<dbReference type="PROSITE" id="PS51740">
    <property type="entry name" value="SPOVT_ABRB"/>
    <property type="match status" value="1"/>
</dbReference>
<dbReference type="Gene3D" id="2.10.260.10">
    <property type="match status" value="1"/>
</dbReference>
<evidence type="ECO:0000313" key="3">
    <source>
        <dbReference type="EMBL" id="BAL59585.1"/>
    </source>
</evidence>
<organism evidence="3">
    <name type="scientific">Acetithermum autotrophicum</name>
    <dbReference type="NCBI Taxonomy" id="1446466"/>
    <lineage>
        <taxon>Bacteria</taxon>
        <taxon>Candidatus Bipolaricaulota</taxon>
        <taxon>Candidatus Acetithermum</taxon>
    </lineage>
</organism>
<dbReference type="Pfam" id="PF04014">
    <property type="entry name" value="MazE_antitoxin"/>
    <property type="match status" value="1"/>
</dbReference>
<dbReference type="InterPro" id="IPR037914">
    <property type="entry name" value="SpoVT-AbrB_sf"/>
</dbReference>
<name>H5SVF6_ACEAU</name>
<proteinExistence type="predicted"/>
<dbReference type="InterPro" id="IPR052975">
    <property type="entry name" value="Repressor-like_regulatory"/>
</dbReference>
<evidence type="ECO:0000259" key="2">
    <source>
        <dbReference type="PROSITE" id="PS51740"/>
    </source>
</evidence>
<reference evidence="3" key="2">
    <citation type="journal article" date="2012" name="PLoS ONE">
        <title>A Deeply Branching Thermophilic Bacterium with an Ancient Acetyl-CoA Pathway Dominates a Subsurface Ecosystem.</title>
        <authorList>
            <person name="Takami H."/>
            <person name="Noguchi H."/>
            <person name="Takaki Y."/>
            <person name="Uchiyama I."/>
            <person name="Toyoda A."/>
            <person name="Nishi S."/>
            <person name="Chee G.-J."/>
            <person name="Arai W."/>
            <person name="Nunoura T."/>
            <person name="Itoh T."/>
            <person name="Hattori M."/>
            <person name="Takai K."/>
        </authorList>
    </citation>
    <scope>NUCLEOTIDE SEQUENCE</scope>
</reference>
<dbReference type="EMBL" id="AP011803">
    <property type="protein sequence ID" value="BAL59585.1"/>
    <property type="molecule type" value="Genomic_DNA"/>
</dbReference>
<sequence length="96" mass="11162">MSLIKVKEKYRVTLPAEIREKLPLKVGDLLEVSLDRNRIILKPCMAPERMQAVEKFFKVLTQRGKPRKRIKDKEAIADALEAIQEVRRLKHAQGRS</sequence>
<dbReference type="PANTHER" id="PTHR34860:SF6">
    <property type="entry name" value="REPRESSOR-LIKE PROTEIN SSO7C3"/>
    <property type="match status" value="1"/>
</dbReference>
<dbReference type="SUPFAM" id="SSF89447">
    <property type="entry name" value="AbrB/MazE/MraZ-like"/>
    <property type="match status" value="1"/>
</dbReference>
<reference evidence="3" key="1">
    <citation type="journal article" date="2005" name="Environ. Microbiol.">
        <title>Genetic and functional properties of uncultivated thermophilic crenarchaeotes from a subsurface gold mine as revealed by analysis of genome fragments.</title>
        <authorList>
            <person name="Nunoura T."/>
            <person name="Hirayama H."/>
            <person name="Takami H."/>
            <person name="Oida H."/>
            <person name="Nishi S."/>
            <person name="Shimamura S."/>
            <person name="Suzuki Y."/>
            <person name="Inagaki F."/>
            <person name="Takai K."/>
            <person name="Nealson K.H."/>
            <person name="Horikoshi K."/>
        </authorList>
    </citation>
    <scope>NUCLEOTIDE SEQUENCE</scope>
</reference>
<dbReference type="InterPro" id="IPR007159">
    <property type="entry name" value="SpoVT-AbrB_dom"/>
</dbReference>
<protein>
    <submittedName>
        <fullName evidence="3">Hypothetical conserved protein</fullName>
    </submittedName>
</protein>
<evidence type="ECO:0000256" key="1">
    <source>
        <dbReference type="PROSITE-ProRule" id="PRU01076"/>
    </source>
</evidence>
<feature type="domain" description="SpoVT-AbrB" evidence="2">
    <location>
        <begin position="1"/>
        <end position="46"/>
    </location>
</feature>
<dbReference type="NCBIfam" id="TIGR01439">
    <property type="entry name" value="lp_hng_hel_AbrB"/>
    <property type="match status" value="1"/>
</dbReference>